<dbReference type="Proteomes" id="UP001341840">
    <property type="component" value="Unassembled WGS sequence"/>
</dbReference>
<keyword evidence="2" id="KW-1185">Reference proteome</keyword>
<evidence type="ECO:0000313" key="2">
    <source>
        <dbReference type="Proteomes" id="UP001341840"/>
    </source>
</evidence>
<evidence type="ECO:0000313" key="1">
    <source>
        <dbReference type="EMBL" id="MED6196846.1"/>
    </source>
</evidence>
<name>A0ABU6XFJ2_9FABA</name>
<dbReference type="EMBL" id="JASCZI010211807">
    <property type="protein sequence ID" value="MED6196846.1"/>
    <property type="molecule type" value="Genomic_DNA"/>
</dbReference>
<accession>A0ABU6XFJ2</accession>
<reference evidence="1 2" key="1">
    <citation type="journal article" date="2023" name="Plants (Basel)">
        <title>Bridging the Gap: Combining Genomics and Transcriptomics Approaches to Understand Stylosanthes scabra, an Orphan Legume from the Brazilian Caatinga.</title>
        <authorList>
            <person name="Ferreira-Neto J.R.C."/>
            <person name="da Silva M.D."/>
            <person name="Binneck E."/>
            <person name="de Melo N.F."/>
            <person name="da Silva R.H."/>
            <person name="de Melo A.L.T.M."/>
            <person name="Pandolfi V."/>
            <person name="Bustamante F.O."/>
            <person name="Brasileiro-Vidal A.C."/>
            <person name="Benko-Iseppon A.M."/>
        </authorList>
    </citation>
    <scope>NUCLEOTIDE SEQUENCE [LARGE SCALE GENOMIC DNA]</scope>
    <source>
        <tissue evidence="1">Leaves</tissue>
    </source>
</reference>
<comment type="caution">
    <text evidence="1">The sequence shown here is derived from an EMBL/GenBank/DDBJ whole genome shotgun (WGS) entry which is preliminary data.</text>
</comment>
<organism evidence="1 2">
    <name type="scientific">Stylosanthes scabra</name>
    <dbReference type="NCBI Taxonomy" id="79078"/>
    <lineage>
        <taxon>Eukaryota</taxon>
        <taxon>Viridiplantae</taxon>
        <taxon>Streptophyta</taxon>
        <taxon>Embryophyta</taxon>
        <taxon>Tracheophyta</taxon>
        <taxon>Spermatophyta</taxon>
        <taxon>Magnoliopsida</taxon>
        <taxon>eudicotyledons</taxon>
        <taxon>Gunneridae</taxon>
        <taxon>Pentapetalae</taxon>
        <taxon>rosids</taxon>
        <taxon>fabids</taxon>
        <taxon>Fabales</taxon>
        <taxon>Fabaceae</taxon>
        <taxon>Papilionoideae</taxon>
        <taxon>50 kb inversion clade</taxon>
        <taxon>dalbergioids sensu lato</taxon>
        <taxon>Dalbergieae</taxon>
        <taxon>Pterocarpus clade</taxon>
        <taxon>Stylosanthes</taxon>
    </lineage>
</organism>
<proteinExistence type="predicted"/>
<sequence length="107" mass="12800">MEGARDLHARRLLAWRYRLDRCRVEDVRLDDLWFQSPEWIRSAPEIQTWRSVVPIVCFNLVHMHHTNWVMRQFGADQPIHVDPVNVDAFLTTTGRGEDVWWPTHHTT</sequence>
<protein>
    <submittedName>
        <fullName evidence="1">Uncharacterized protein</fullName>
    </submittedName>
</protein>
<gene>
    <name evidence="1" type="ORF">PIB30_051126</name>
</gene>